<dbReference type="InterPro" id="IPR010652">
    <property type="entry name" value="DUF1232"/>
</dbReference>
<feature type="transmembrane region" description="Helical" evidence="5">
    <location>
        <begin position="55"/>
        <end position="75"/>
    </location>
</feature>
<evidence type="ECO:0000259" key="6">
    <source>
        <dbReference type="Pfam" id="PF06803"/>
    </source>
</evidence>
<evidence type="ECO:0000256" key="1">
    <source>
        <dbReference type="ARBA" id="ARBA00004127"/>
    </source>
</evidence>
<feature type="transmembrane region" description="Helical" evidence="5">
    <location>
        <begin position="87"/>
        <end position="105"/>
    </location>
</feature>
<dbReference type="eggNOG" id="COG3339">
    <property type="taxonomic scope" value="Bacteria"/>
</dbReference>
<protein>
    <recommendedName>
        <fullName evidence="6">DUF1232 domain-containing protein</fullName>
    </recommendedName>
</protein>
<dbReference type="HOGENOM" id="CLU_133088_0_0_9"/>
<dbReference type="OrthoDB" id="9793277at2"/>
<evidence type="ECO:0000256" key="2">
    <source>
        <dbReference type="ARBA" id="ARBA00022692"/>
    </source>
</evidence>
<dbReference type="AlphaFoldDB" id="D9SQR6"/>
<organism evidence="7 8">
    <name type="scientific">Clostridium cellulovorans (strain ATCC 35296 / DSM 3052 / OCM 3 / 743B)</name>
    <dbReference type="NCBI Taxonomy" id="573061"/>
    <lineage>
        <taxon>Bacteria</taxon>
        <taxon>Bacillati</taxon>
        <taxon>Bacillota</taxon>
        <taxon>Clostridia</taxon>
        <taxon>Eubacteriales</taxon>
        <taxon>Clostridiaceae</taxon>
        <taxon>Clostridium</taxon>
    </lineage>
</organism>
<keyword evidence="4 5" id="KW-0472">Membrane</keyword>
<comment type="subcellular location">
    <subcellularLocation>
        <location evidence="1">Endomembrane system</location>
        <topology evidence="1">Multi-pass membrane protein</topology>
    </subcellularLocation>
</comment>
<evidence type="ECO:0000256" key="5">
    <source>
        <dbReference type="SAM" id="Phobius"/>
    </source>
</evidence>
<proteinExistence type="predicted"/>
<reference evidence="7 8" key="1">
    <citation type="submission" date="2010-08" db="EMBL/GenBank/DDBJ databases">
        <title>Complete sequence of Clostridium cellulovorans 743B.</title>
        <authorList>
            <consortium name="US DOE Joint Genome Institute"/>
            <person name="Lucas S."/>
            <person name="Copeland A."/>
            <person name="Lapidus A."/>
            <person name="Cheng J.-F."/>
            <person name="Bruce D."/>
            <person name="Goodwin L."/>
            <person name="Pitluck S."/>
            <person name="Chertkov O."/>
            <person name="Detter J.C."/>
            <person name="Han C."/>
            <person name="Tapia R."/>
            <person name="Land M."/>
            <person name="Hauser L."/>
            <person name="Chang Y.-J."/>
            <person name="Jeffries C."/>
            <person name="Kyrpides N."/>
            <person name="Ivanova N."/>
            <person name="Mikhailova N."/>
            <person name="Hemme C.L."/>
            <person name="Woyke T."/>
        </authorList>
    </citation>
    <scope>NUCLEOTIDE SEQUENCE [LARGE SCALE GENOMIC DNA]</scope>
    <source>
        <strain evidence="8">ATCC 35296 / DSM 3052 / OCM 3 / 743B</strain>
    </source>
</reference>
<dbReference type="Proteomes" id="UP000002730">
    <property type="component" value="Chromosome"/>
</dbReference>
<name>D9SQR6_CLOC7</name>
<keyword evidence="3 5" id="KW-1133">Transmembrane helix</keyword>
<evidence type="ECO:0000256" key="4">
    <source>
        <dbReference type="ARBA" id="ARBA00023136"/>
    </source>
</evidence>
<evidence type="ECO:0000256" key="3">
    <source>
        <dbReference type="ARBA" id="ARBA00022989"/>
    </source>
</evidence>
<dbReference type="Pfam" id="PF06803">
    <property type="entry name" value="DUF1232"/>
    <property type="match status" value="1"/>
</dbReference>
<dbReference type="KEGG" id="ccb:Clocel_2560"/>
<sequence length="136" mass="15194">MDEYEILTSNEYSKAYSEKSFFDKLIKNAKKAGIKVVYAGLILFYTMKKPLTPKWAKATILGALGYFISPIDAIVDITPVAGYTDDLGALILAIAAVAIFIDDKVKDKARTKLREWFGNFDDSLLEDINKKIDSSK</sequence>
<gene>
    <name evidence="7" type="ordered locus">Clocel_2560</name>
</gene>
<dbReference type="STRING" id="573061.Clocel_2560"/>
<dbReference type="RefSeq" id="WP_010075532.1">
    <property type="nucleotide sequence ID" value="NC_014393.1"/>
</dbReference>
<evidence type="ECO:0000313" key="7">
    <source>
        <dbReference type="EMBL" id="ADL52272.1"/>
    </source>
</evidence>
<accession>D9SQR6</accession>
<feature type="domain" description="DUF1232" evidence="6">
    <location>
        <begin position="56"/>
        <end position="91"/>
    </location>
</feature>
<evidence type="ECO:0000313" key="8">
    <source>
        <dbReference type="Proteomes" id="UP000002730"/>
    </source>
</evidence>
<keyword evidence="8" id="KW-1185">Reference proteome</keyword>
<dbReference type="EMBL" id="CP002160">
    <property type="protein sequence ID" value="ADL52272.1"/>
    <property type="molecule type" value="Genomic_DNA"/>
</dbReference>
<dbReference type="GO" id="GO:0012505">
    <property type="term" value="C:endomembrane system"/>
    <property type="evidence" value="ECO:0007669"/>
    <property type="project" value="UniProtKB-SubCell"/>
</dbReference>
<keyword evidence="2 5" id="KW-0812">Transmembrane</keyword>